<evidence type="ECO:0000313" key="4">
    <source>
        <dbReference type="EMBL" id="RVW80476.1"/>
    </source>
</evidence>
<reference evidence="4 5" key="1">
    <citation type="journal article" date="2018" name="PLoS Genet.">
        <title>Population sequencing reveals clonal diversity and ancestral inbreeding in the grapevine cultivar Chardonnay.</title>
        <authorList>
            <person name="Roach M.J."/>
            <person name="Johnson D.L."/>
            <person name="Bohlmann J."/>
            <person name="van Vuuren H.J."/>
            <person name="Jones S.J."/>
            <person name="Pretorius I.S."/>
            <person name="Schmidt S.A."/>
            <person name="Borneman A.R."/>
        </authorList>
    </citation>
    <scope>NUCLEOTIDE SEQUENCE [LARGE SCALE GENOMIC DNA]</scope>
    <source>
        <strain evidence="5">cv. Chardonnay</strain>
        <tissue evidence="4">Leaf</tissue>
    </source>
</reference>
<dbReference type="PROSITE" id="PS50158">
    <property type="entry name" value="ZF_CCHC"/>
    <property type="match status" value="1"/>
</dbReference>
<dbReference type="EMBL" id="QGNW01000265">
    <property type="protein sequence ID" value="RVW80476.1"/>
    <property type="molecule type" value="Genomic_DNA"/>
</dbReference>
<dbReference type="Pfam" id="PF07727">
    <property type="entry name" value="RVT_2"/>
    <property type="match status" value="1"/>
</dbReference>
<dbReference type="GO" id="GO:0008270">
    <property type="term" value="F:zinc ion binding"/>
    <property type="evidence" value="ECO:0007669"/>
    <property type="project" value="UniProtKB-KW"/>
</dbReference>
<proteinExistence type="predicted"/>
<keyword evidence="1" id="KW-0863">Zinc-finger</keyword>
<gene>
    <name evidence="4" type="primary">RE1_3063</name>
    <name evidence="4" type="ORF">CK203_052893</name>
</gene>
<dbReference type="InterPro" id="IPR013103">
    <property type="entry name" value="RVT_2"/>
</dbReference>
<dbReference type="AlphaFoldDB" id="A0A438H7D8"/>
<comment type="caution">
    <text evidence="4">The sequence shown here is derived from an EMBL/GenBank/DDBJ whole genome shotgun (WGS) entry which is preliminary data.</text>
</comment>
<keyword evidence="1" id="KW-0479">Metal-binding</keyword>
<feature type="region of interest" description="Disordered" evidence="2">
    <location>
        <begin position="194"/>
        <end position="231"/>
    </location>
</feature>
<evidence type="ECO:0000256" key="2">
    <source>
        <dbReference type="SAM" id="MobiDB-lite"/>
    </source>
</evidence>
<dbReference type="Proteomes" id="UP000288805">
    <property type="component" value="Unassembled WGS sequence"/>
</dbReference>
<evidence type="ECO:0000313" key="5">
    <source>
        <dbReference type="Proteomes" id="UP000288805"/>
    </source>
</evidence>
<feature type="compositionally biased region" description="Low complexity" evidence="2">
    <location>
        <begin position="206"/>
        <end position="218"/>
    </location>
</feature>
<dbReference type="InterPro" id="IPR043502">
    <property type="entry name" value="DNA/RNA_pol_sf"/>
</dbReference>
<keyword evidence="1" id="KW-0862">Zinc</keyword>
<feature type="compositionally biased region" description="Polar residues" evidence="2">
    <location>
        <begin position="220"/>
        <end position="231"/>
    </location>
</feature>
<feature type="domain" description="CCHC-type" evidence="3">
    <location>
        <begin position="237"/>
        <end position="250"/>
    </location>
</feature>
<dbReference type="PANTHER" id="PTHR47481">
    <property type="match status" value="1"/>
</dbReference>
<accession>A0A438H7D8</accession>
<name>A0A438H7D8_VITVI</name>
<dbReference type="Pfam" id="PF14223">
    <property type="entry name" value="Retrotran_gag_2"/>
    <property type="match status" value="1"/>
</dbReference>
<dbReference type="InterPro" id="IPR001878">
    <property type="entry name" value="Znf_CCHC"/>
</dbReference>
<evidence type="ECO:0000256" key="1">
    <source>
        <dbReference type="PROSITE-ProRule" id="PRU00047"/>
    </source>
</evidence>
<sequence>MLWRTQMENVIYANDIEDHVEGLTVYPSKTISNGEINPEFILWIRFDRMILSWIYSSLTPEIMGQIIGYQTSHEAWFALEKIFSASFKAWVMQLRLEFQTTKKRSLSMMDYILKLKNLVDNLAAIGESVHNRDHILQLLGGLGVEYNSIVASLTAREDEVSLHTVHSILLTYEQHLNLQNSIEDNVISTNLTTTSSYHHQNRRNSNRNFSGNNSRIFNPGRNSHANRNSASQNHPQCQLCGKFGHVAAQCYHCFDINFQGSPSEVFRLKRVLHAPHLATNLVSVFQFCIDNNTFVEFHPQFFLVKEQVTKKVLLKGYLERGLYKFPTSFSSSIDCLFSSFNNSSSSNSTTELWHSQLAHPAEDILKHALNNFFPTLSPSTSSNPSFSVSTPTFLPLHMSSSLALHSIDAQQHNPTPLSSPLHLSSNHILPTIHNNVPQHPPIINSHPMVTHAKDGIVKKKAFLSHMPTELATFSQASKSIYWTKAMQQDDLQEQVFLSQPPGFINTRFPTHICKLNKAIYGLKQAPRAWYTKLIHALLGWGFQVSRANNSMFFLHTAKDVLILLIYVDDILVTGSDPHHVSSFASRLNVIFAL</sequence>
<dbReference type="PANTHER" id="PTHR47481:SF10">
    <property type="entry name" value="COPIA-LIKE POLYPROTEIN_RETROTRANSPOSON"/>
    <property type="match status" value="1"/>
</dbReference>
<dbReference type="SUPFAM" id="SSF56672">
    <property type="entry name" value="DNA/RNA polymerases"/>
    <property type="match status" value="1"/>
</dbReference>
<dbReference type="GO" id="GO:0003676">
    <property type="term" value="F:nucleic acid binding"/>
    <property type="evidence" value="ECO:0007669"/>
    <property type="project" value="InterPro"/>
</dbReference>
<protein>
    <submittedName>
        <fullName evidence="4">Retrovirus-related Pol polyprotein from transposon RE1</fullName>
    </submittedName>
</protein>
<organism evidence="4 5">
    <name type="scientific">Vitis vinifera</name>
    <name type="common">Grape</name>
    <dbReference type="NCBI Taxonomy" id="29760"/>
    <lineage>
        <taxon>Eukaryota</taxon>
        <taxon>Viridiplantae</taxon>
        <taxon>Streptophyta</taxon>
        <taxon>Embryophyta</taxon>
        <taxon>Tracheophyta</taxon>
        <taxon>Spermatophyta</taxon>
        <taxon>Magnoliopsida</taxon>
        <taxon>eudicotyledons</taxon>
        <taxon>Gunneridae</taxon>
        <taxon>Pentapetalae</taxon>
        <taxon>rosids</taxon>
        <taxon>Vitales</taxon>
        <taxon>Vitaceae</taxon>
        <taxon>Viteae</taxon>
        <taxon>Vitis</taxon>
    </lineage>
</organism>
<evidence type="ECO:0000259" key="3">
    <source>
        <dbReference type="PROSITE" id="PS50158"/>
    </source>
</evidence>